<dbReference type="Proteomes" id="UP000664293">
    <property type="component" value="Unassembled WGS sequence"/>
</dbReference>
<feature type="transmembrane region" description="Helical" evidence="1">
    <location>
        <begin position="18"/>
        <end position="39"/>
    </location>
</feature>
<keyword evidence="1" id="KW-0472">Membrane</keyword>
<dbReference type="RefSeq" id="WP_207003022.1">
    <property type="nucleotide sequence ID" value="NZ_JAEKJR010000002.1"/>
</dbReference>
<feature type="transmembrane region" description="Helical" evidence="1">
    <location>
        <begin position="77"/>
        <end position="97"/>
    </location>
</feature>
<dbReference type="InterPro" id="IPR021836">
    <property type="entry name" value="DUF3429"/>
</dbReference>
<proteinExistence type="predicted"/>
<evidence type="ECO:0000313" key="2">
    <source>
        <dbReference type="EMBL" id="MBN8431869.1"/>
    </source>
</evidence>
<dbReference type="Pfam" id="PF11911">
    <property type="entry name" value="DUF3429"/>
    <property type="match status" value="1"/>
</dbReference>
<organism evidence="2 3">
    <name type="scientific">Microbulbifer salipaludis</name>
    <dbReference type="NCBI Taxonomy" id="187980"/>
    <lineage>
        <taxon>Bacteria</taxon>
        <taxon>Pseudomonadati</taxon>
        <taxon>Pseudomonadota</taxon>
        <taxon>Gammaproteobacteria</taxon>
        <taxon>Cellvibrionales</taxon>
        <taxon>Microbulbiferaceae</taxon>
        <taxon>Microbulbifer</taxon>
    </lineage>
</organism>
<accession>A0ABS3E977</accession>
<feature type="transmembrane region" description="Helical" evidence="1">
    <location>
        <begin position="46"/>
        <end position="65"/>
    </location>
</feature>
<name>A0ABS3E977_9GAMM</name>
<feature type="transmembrane region" description="Helical" evidence="1">
    <location>
        <begin position="137"/>
        <end position="153"/>
    </location>
</feature>
<keyword evidence="1" id="KW-1133">Transmembrane helix</keyword>
<comment type="caution">
    <text evidence="2">The sequence shown here is derived from an EMBL/GenBank/DDBJ whole genome shotgun (WGS) entry which is preliminary data.</text>
</comment>
<gene>
    <name evidence="2" type="ORF">JF535_13520</name>
</gene>
<keyword evidence="3" id="KW-1185">Reference proteome</keyword>
<keyword evidence="1" id="KW-0812">Transmembrane</keyword>
<sequence>MTHEATDRHGDTPLFNGLAYLGAVPFVIGVVMALTGVTWAGVDGRLLFTAYSAVILSFLCGIWWGGALNRVDHPYRVPLMLASNLVALAAWLALLFYDTRFALPALALGYVFVERAEARWKPNRPDLTSYFKTRSRITYFVVACHVLMIALLWR</sequence>
<evidence type="ECO:0000256" key="1">
    <source>
        <dbReference type="SAM" id="Phobius"/>
    </source>
</evidence>
<protein>
    <submittedName>
        <fullName evidence="2">DUF3429 domain-containing protein</fullName>
    </submittedName>
</protein>
<evidence type="ECO:0000313" key="3">
    <source>
        <dbReference type="Proteomes" id="UP000664293"/>
    </source>
</evidence>
<dbReference type="EMBL" id="JAEKJR010000002">
    <property type="protein sequence ID" value="MBN8431869.1"/>
    <property type="molecule type" value="Genomic_DNA"/>
</dbReference>
<reference evidence="2 3" key="1">
    <citation type="submission" date="2020-12" db="EMBL/GenBank/DDBJ databases">
        <title>Oil enriched cultivation method for isolating marine PHA-producing bacteria.</title>
        <authorList>
            <person name="Zheng W."/>
            <person name="Yu S."/>
            <person name="Huang Y."/>
        </authorList>
    </citation>
    <scope>NUCLEOTIDE SEQUENCE [LARGE SCALE GENOMIC DNA]</scope>
    <source>
        <strain evidence="2 3">SN0-2</strain>
    </source>
</reference>